<reference evidence="2" key="1">
    <citation type="submission" date="2021-02" db="EMBL/GenBank/DDBJ databases">
        <authorList>
            <person name="Dougan E. K."/>
            <person name="Rhodes N."/>
            <person name="Thang M."/>
            <person name="Chan C."/>
        </authorList>
    </citation>
    <scope>NUCLEOTIDE SEQUENCE</scope>
</reference>
<feature type="compositionally biased region" description="Basic and acidic residues" evidence="1">
    <location>
        <begin position="259"/>
        <end position="270"/>
    </location>
</feature>
<evidence type="ECO:0000313" key="3">
    <source>
        <dbReference type="Proteomes" id="UP000604046"/>
    </source>
</evidence>
<feature type="region of interest" description="Disordered" evidence="1">
    <location>
        <begin position="280"/>
        <end position="385"/>
    </location>
</feature>
<evidence type="ECO:0000313" key="2">
    <source>
        <dbReference type="EMBL" id="CAE7529229.1"/>
    </source>
</evidence>
<feature type="region of interest" description="Disordered" evidence="1">
    <location>
        <begin position="251"/>
        <end position="270"/>
    </location>
</feature>
<sequence>MKSVAGTKWVNQHIQRLKSLGRWMKAVPERESFRFGDGHEVWSEFSFIFEATLLGVRVVLRLSVVPGDCPPLLSKPACTQLGIVIDTENHTVSSRKLRVRRYGMSQTFGGHYALPIAEFEDHMSPIEDPDLPVHSEAIPVYVASPLDIEPESPPEELPWRTWIRRDRQMECTVGPGRNGPPWHCVFRRVVYVAGTNEMLLNEPVTPQTRIRTPLPRRCDTRTILFFRLPGSAGNQGDNSMIAMVRGKRENVMTTPRGEIPAHHRLDVEDSDQDYEKALLEDWSRVDTPGESRSPSRPPSKPKLRPAARKASLGARLKAGLTRTVRSKSADKTRERSAEKSPSPRAHRHRSPEAYSAATDHKEKDKQTGALLKGQAAGPKEKDKRTLASLKEQAAELEEILLHYLDPSSLPTEGSKATKAYWVSRIQMLEEELELCQGPQAMEDEAVELAKPSLSGEDASVPSLDSPPPRTRGRASSTTSSTTPTATARAKPKGAPKKQHALTDHSAPFPTMSSKFSDDLPINIMISLQSQLFTFKWKTLVWMLRVRAAVRAEMGHRVQWKRNPRWLMLLLGKQMGSLWGHIGAARQLCHDPRLSGLMKGNPLETSSARAAVADRRED</sequence>
<feature type="region of interest" description="Disordered" evidence="1">
    <location>
        <begin position="448"/>
        <end position="509"/>
    </location>
</feature>
<accession>A0A812TCF6</accession>
<feature type="region of interest" description="Disordered" evidence="1">
    <location>
        <begin position="598"/>
        <end position="617"/>
    </location>
</feature>
<evidence type="ECO:0000256" key="1">
    <source>
        <dbReference type="SAM" id="MobiDB-lite"/>
    </source>
</evidence>
<name>A0A812TCF6_9DINO</name>
<proteinExistence type="predicted"/>
<dbReference type="AlphaFoldDB" id="A0A812TCF6"/>
<feature type="compositionally biased region" description="Basic and acidic residues" evidence="1">
    <location>
        <begin position="280"/>
        <end position="289"/>
    </location>
</feature>
<organism evidence="2 3">
    <name type="scientific">Symbiodinium natans</name>
    <dbReference type="NCBI Taxonomy" id="878477"/>
    <lineage>
        <taxon>Eukaryota</taxon>
        <taxon>Sar</taxon>
        <taxon>Alveolata</taxon>
        <taxon>Dinophyceae</taxon>
        <taxon>Suessiales</taxon>
        <taxon>Symbiodiniaceae</taxon>
        <taxon>Symbiodinium</taxon>
    </lineage>
</organism>
<comment type="caution">
    <text evidence="2">The sequence shown here is derived from an EMBL/GenBank/DDBJ whole genome shotgun (WGS) entry which is preliminary data.</text>
</comment>
<protein>
    <submittedName>
        <fullName evidence="2">Uncharacterized protein</fullName>
    </submittedName>
</protein>
<dbReference type="Proteomes" id="UP000604046">
    <property type="component" value="Unassembled WGS sequence"/>
</dbReference>
<keyword evidence="3" id="KW-1185">Reference proteome</keyword>
<feature type="compositionally biased region" description="Basic and acidic residues" evidence="1">
    <location>
        <begin position="327"/>
        <end position="338"/>
    </location>
</feature>
<dbReference type="EMBL" id="CAJNDS010002569">
    <property type="protein sequence ID" value="CAE7529229.1"/>
    <property type="molecule type" value="Genomic_DNA"/>
</dbReference>
<gene>
    <name evidence="2" type="ORF">SNAT2548_LOCUS29635</name>
</gene>
<feature type="compositionally biased region" description="Basic residues" evidence="1">
    <location>
        <begin position="489"/>
        <end position="499"/>
    </location>
</feature>
<feature type="compositionally biased region" description="Low complexity" evidence="1">
    <location>
        <begin position="473"/>
        <end position="488"/>
    </location>
</feature>